<evidence type="ECO:0000313" key="2">
    <source>
        <dbReference type="EMBL" id="MCS4157991.1"/>
    </source>
</evidence>
<protein>
    <recommendedName>
        <fullName evidence="4">Transposase</fullName>
    </recommendedName>
</protein>
<proteinExistence type="predicted"/>
<organism evidence="2 3">
    <name type="scientific">Salinibacter ruber</name>
    <dbReference type="NCBI Taxonomy" id="146919"/>
    <lineage>
        <taxon>Bacteria</taxon>
        <taxon>Pseudomonadati</taxon>
        <taxon>Rhodothermota</taxon>
        <taxon>Rhodothermia</taxon>
        <taxon>Rhodothermales</taxon>
        <taxon>Salinibacteraceae</taxon>
        <taxon>Salinibacter</taxon>
    </lineage>
</organism>
<evidence type="ECO:0000313" key="3">
    <source>
        <dbReference type="Proteomes" id="UP001155110"/>
    </source>
</evidence>
<gene>
    <name evidence="2" type="ORF">GGP99_001958</name>
</gene>
<dbReference type="Proteomes" id="UP001155110">
    <property type="component" value="Unassembled WGS sequence"/>
</dbReference>
<dbReference type="AlphaFoldDB" id="A0AAW5P7F1"/>
<reference evidence="2" key="1">
    <citation type="submission" date="2022-08" db="EMBL/GenBank/DDBJ databases">
        <title>Genomic Encyclopedia of Type Strains, Phase V (KMG-V): Genome sequencing to study the core and pangenomes of soil and plant-associated prokaryotes.</title>
        <authorList>
            <person name="Whitman W."/>
        </authorList>
    </citation>
    <scope>NUCLEOTIDE SEQUENCE</scope>
    <source>
        <strain evidence="2">SP3002</strain>
    </source>
</reference>
<feature type="region of interest" description="Disordered" evidence="1">
    <location>
        <begin position="1"/>
        <end position="25"/>
    </location>
</feature>
<sequence length="144" mass="16611">MCSLCSYQDPNRQLPATDEESSLSRETYREMVERTRIGNRTVRRAEKENRKHGVPTVYLIRNHIYYERPDGTLNRQDRFSDDERSLSGAGTVDCVLRSWYVDFPSQEGHLPRSTGESPRTLGWEAGILRQSFGPDAYRVGEPVE</sequence>
<name>A0AAW5P7F1_9BACT</name>
<comment type="caution">
    <text evidence="2">The sequence shown here is derived from an EMBL/GenBank/DDBJ whole genome shotgun (WGS) entry which is preliminary data.</text>
</comment>
<accession>A0AAW5P7F1</accession>
<evidence type="ECO:0000256" key="1">
    <source>
        <dbReference type="SAM" id="MobiDB-lite"/>
    </source>
</evidence>
<feature type="compositionally biased region" description="Polar residues" evidence="1">
    <location>
        <begin position="1"/>
        <end position="11"/>
    </location>
</feature>
<evidence type="ECO:0008006" key="4">
    <source>
        <dbReference type="Google" id="ProtNLM"/>
    </source>
</evidence>
<dbReference type="EMBL" id="JANTZM010000008">
    <property type="protein sequence ID" value="MCS4157991.1"/>
    <property type="molecule type" value="Genomic_DNA"/>
</dbReference>